<keyword evidence="4" id="KW-0808">Transferase</keyword>
<evidence type="ECO:0000256" key="1">
    <source>
        <dbReference type="ARBA" id="ARBA00000085"/>
    </source>
</evidence>
<dbReference type="EMBL" id="LSKU01000002">
    <property type="protein sequence ID" value="KXG42563.1"/>
    <property type="molecule type" value="Genomic_DNA"/>
</dbReference>
<dbReference type="SMART" id="SM00091">
    <property type="entry name" value="PAS"/>
    <property type="match status" value="2"/>
</dbReference>
<dbReference type="SUPFAM" id="SSF55785">
    <property type="entry name" value="PYP-like sensor domain (PAS domain)"/>
    <property type="match status" value="2"/>
</dbReference>
<feature type="transmembrane region" description="Helical" evidence="9">
    <location>
        <begin position="7"/>
        <end position="24"/>
    </location>
</feature>
<keyword evidence="7" id="KW-0067">ATP-binding</keyword>
<comment type="catalytic activity">
    <reaction evidence="1">
        <text>ATP + protein L-histidine = ADP + protein N-phospho-L-histidine.</text>
        <dbReference type="EC" id="2.7.13.3"/>
    </reaction>
</comment>
<keyword evidence="14" id="KW-1185">Reference proteome</keyword>
<dbReference type="InterPro" id="IPR035965">
    <property type="entry name" value="PAS-like_dom_sf"/>
</dbReference>
<keyword evidence="8" id="KW-0902">Two-component regulatory system</keyword>
<evidence type="ECO:0000256" key="7">
    <source>
        <dbReference type="ARBA" id="ARBA00022840"/>
    </source>
</evidence>
<evidence type="ECO:0000256" key="2">
    <source>
        <dbReference type="ARBA" id="ARBA00012438"/>
    </source>
</evidence>
<keyword evidence="9" id="KW-1133">Transmembrane helix</keyword>
<dbReference type="InterPro" id="IPR036097">
    <property type="entry name" value="HisK_dim/P_sf"/>
</dbReference>
<keyword evidence="3" id="KW-0597">Phosphoprotein</keyword>
<dbReference type="STRING" id="1413211.U473_13925"/>
<evidence type="ECO:0000256" key="8">
    <source>
        <dbReference type="ARBA" id="ARBA00023012"/>
    </source>
</evidence>
<dbReference type="PANTHER" id="PTHR43065:SF10">
    <property type="entry name" value="PEROXIDE STRESS-ACTIVATED HISTIDINE KINASE MAK3"/>
    <property type="match status" value="1"/>
</dbReference>
<dbReference type="GO" id="GO:0006355">
    <property type="term" value="P:regulation of DNA-templated transcription"/>
    <property type="evidence" value="ECO:0007669"/>
    <property type="project" value="InterPro"/>
</dbReference>
<dbReference type="Gene3D" id="3.30.565.10">
    <property type="entry name" value="Histidine kinase-like ATPase, C-terminal domain"/>
    <property type="match status" value="1"/>
</dbReference>
<dbReference type="AlphaFoldDB" id="A0A135L0X6"/>
<dbReference type="InterPro" id="IPR000700">
    <property type="entry name" value="PAS-assoc_C"/>
</dbReference>
<evidence type="ECO:0000256" key="9">
    <source>
        <dbReference type="SAM" id="Phobius"/>
    </source>
</evidence>
<dbReference type="SMART" id="SM00388">
    <property type="entry name" value="HisKA"/>
    <property type="match status" value="1"/>
</dbReference>
<feature type="domain" description="PAC" evidence="12">
    <location>
        <begin position="300"/>
        <end position="352"/>
    </location>
</feature>
<evidence type="ECO:0000259" key="12">
    <source>
        <dbReference type="PROSITE" id="PS50113"/>
    </source>
</evidence>
<dbReference type="SUPFAM" id="SSF55874">
    <property type="entry name" value="ATPase domain of HSP90 chaperone/DNA topoisomerase II/histidine kinase"/>
    <property type="match status" value="1"/>
</dbReference>
<sequence length="582" mass="66900">MKDWSSHHYLKVFIFILVPMLLLIDKNESYDLQNQLSPYLFWGMLLFSILLAVMVAKSVEKRTQMRLRQLKEELDSLRNTGKPLSVADDHFGEIAQSVNDINENLSNKQRINKAILDSIPLGIIFYDDQGKVMYVNQKAYEITGYTKEEIERFTVKGNILNHSEYVFWKTLHSGESFFGFESFCPTKDGREIPVMTSTKPLYDSESKQMIGIISTFIDISEQNRLRKVEQHAKVMLDHISDGVITVDNFGVINGFNRGAEEMTGFKTEEVLGKYYDDVFIKRKTIFTKLTQTLRSGREYSNYKKEMIDVSGEKVFLMITTRILRNEQGKQIGAMGIYKDITLMVELEQQIQRAEKLAVVGELAAGTAHEIRNPLTTIKGFIQVFENELKDNDKKQYIHLVLDEINRINEIIKEMLLLANPSDSFKKWMQINQIIKETITFMSAEGAMYNVELVTDLQEELPLVFIDEGQIKQVFVNMIRNAIQAMKKGGIMEIASLYNPIQQRIEVIFTDHGEGIPEEQLPRVYEPFYTTKHDGTGLGIPVSFRIMKNHDGDLQIFSTQGEGTKVVLFFPIQTDDSFIDGQE</sequence>
<organism evidence="13 14">
    <name type="scientific">Tepidibacillus decaturensis</name>
    <dbReference type="NCBI Taxonomy" id="1413211"/>
    <lineage>
        <taxon>Bacteria</taxon>
        <taxon>Bacillati</taxon>
        <taxon>Bacillota</taxon>
        <taxon>Bacilli</taxon>
        <taxon>Bacillales</taxon>
        <taxon>Bacillaceae</taxon>
        <taxon>Tepidibacillus</taxon>
    </lineage>
</organism>
<protein>
    <recommendedName>
        <fullName evidence="2">histidine kinase</fullName>
        <ecNumber evidence="2">2.7.13.3</ecNumber>
    </recommendedName>
</protein>
<evidence type="ECO:0000256" key="3">
    <source>
        <dbReference type="ARBA" id="ARBA00022553"/>
    </source>
</evidence>
<evidence type="ECO:0000313" key="14">
    <source>
        <dbReference type="Proteomes" id="UP000070352"/>
    </source>
</evidence>
<dbReference type="NCBIfam" id="TIGR00229">
    <property type="entry name" value="sensory_box"/>
    <property type="match status" value="2"/>
</dbReference>
<feature type="domain" description="PAC" evidence="12">
    <location>
        <begin position="178"/>
        <end position="231"/>
    </location>
</feature>
<dbReference type="Pfam" id="PF00989">
    <property type="entry name" value="PAS"/>
    <property type="match status" value="1"/>
</dbReference>
<keyword evidence="9" id="KW-0812">Transmembrane</keyword>
<dbReference type="InterPro" id="IPR005467">
    <property type="entry name" value="His_kinase_dom"/>
</dbReference>
<dbReference type="SMART" id="SM00387">
    <property type="entry name" value="HATPase_c"/>
    <property type="match status" value="1"/>
</dbReference>
<evidence type="ECO:0000256" key="4">
    <source>
        <dbReference type="ARBA" id="ARBA00022679"/>
    </source>
</evidence>
<proteinExistence type="predicted"/>
<dbReference type="InterPro" id="IPR003661">
    <property type="entry name" value="HisK_dim/P_dom"/>
</dbReference>
<evidence type="ECO:0000256" key="5">
    <source>
        <dbReference type="ARBA" id="ARBA00022741"/>
    </source>
</evidence>
<dbReference type="Gene3D" id="3.30.450.20">
    <property type="entry name" value="PAS domain"/>
    <property type="match status" value="2"/>
</dbReference>
<evidence type="ECO:0000259" key="10">
    <source>
        <dbReference type="PROSITE" id="PS50109"/>
    </source>
</evidence>
<feature type="domain" description="PAS" evidence="11">
    <location>
        <begin position="108"/>
        <end position="150"/>
    </location>
</feature>
<dbReference type="InterPro" id="IPR003594">
    <property type="entry name" value="HATPase_dom"/>
</dbReference>
<dbReference type="EC" id="2.7.13.3" evidence="2"/>
<feature type="domain" description="PAS" evidence="11">
    <location>
        <begin position="228"/>
        <end position="273"/>
    </location>
</feature>
<reference evidence="13 14" key="1">
    <citation type="submission" date="2016-02" db="EMBL/GenBank/DDBJ databases">
        <title>Draft Genome for Tepidibacillus decaturensis nov. sp. Strain Z9, an Anaerobic, Moderately Thermophilic and Heterotrophic Bacterium from Deep Subsurface of the Illinois Basin, USA.</title>
        <authorList>
            <person name="Dong Y."/>
            <person name="Chang J.Y."/>
            <person name="Sanford R."/>
            <person name="Fouke B.W."/>
        </authorList>
    </citation>
    <scope>NUCLEOTIDE SEQUENCE [LARGE SCALE GENOMIC DNA]</scope>
    <source>
        <strain evidence="13 14">Z9</strain>
    </source>
</reference>
<dbReference type="OrthoDB" id="9815750at2"/>
<name>A0A135L0X6_9BACI</name>
<dbReference type="PROSITE" id="PS50113">
    <property type="entry name" value="PAC"/>
    <property type="match status" value="2"/>
</dbReference>
<dbReference type="InterPro" id="IPR000014">
    <property type="entry name" value="PAS"/>
</dbReference>
<feature type="transmembrane region" description="Helical" evidence="9">
    <location>
        <begin position="36"/>
        <end position="56"/>
    </location>
</feature>
<dbReference type="CDD" id="cd00130">
    <property type="entry name" value="PAS"/>
    <property type="match status" value="2"/>
</dbReference>
<dbReference type="Pfam" id="PF13426">
    <property type="entry name" value="PAS_9"/>
    <property type="match status" value="1"/>
</dbReference>
<comment type="caution">
    <text evidence="13">The sequence shown here is derived from an EMBL/GenBank/DDBJ whole genome shotgun (WGS) entry which is preliminary data.</text>
</comment>
<dbReference type="GO" id="GO:0000155">
    <property type="term" value="F:phosphorelay sensor kinase activity"/>
    <property type="evidence" value="ECO:0007669"/>
    <property type="project" value="InterPro"/>
</dbReference>
<keyword evidence="9" id="KW-0472">Membrane</keyword>
<evidence type="ECO:0000313" key="13">
    <source>
        <dbReference type="EMBL" id="KXG42563.1"/>
    </source>
</evidence>
<dbReference type="PROSITE" id="PS50109">
    <property type="entry name" value="HIS_KIN"/>
    <property type="match status" value="1"/>
</dbReference>
<evidence type="ECO:0000256" key="6">
    <source>
        <dbReference type="ARBA" id="ARBA00022777"/>
    </source>
</evidence>
<dbReference type="RefSeq" id="WP_068727816.1">
    <property type="nucleotide sequence ID" value="NZ_LSKU01000002.1"/>
</dbReference>
<dbReference type="PANTHER" id="PTHR43065">
    <property type="entry name" value="SENSOR HISTIDINE KINASE"/>
    <property type="match status" value="1"/>
</dbReference>
<dbReference type="CDD" id="cd00082">
    <property type="entry name" value="HisKA"/>
    <property type="match status" value="1"/>
</dbReference>
<feature type="domain" description="Histidine kinase" evidence="10">
    <location>
        <begin position="365"/>
        <end position="573"/>
    </location>
</feature>
<dbReference type="SUPFAM" id="SSF47384">
    <property type="entry name" value="Homodimeric domain of signal transducing histidine kinase"/>
    <property type="match status" value="1"/>
</dbReference>
<gene>
    <name evidence="13" type="ORF">U473_13925</name>
</gene>
<dbReference type="InterPro" id="IPR036890">
    <property type="entry name" value="HATPase_C_sf"/>
</dbReference>
<dbReference type="InterPro" id="IPR004358">
    <property type="entry name" value="Sig_transdc_His_kin-like_C"/>
</dbReference>
<dbReference type="PRINTS" id="PR00344">
    <property type="entry name" value="BCTRLSENSOR"/>
</dbReference>
<dbReference type="PROSITE" id="PS50112">
    <property type="entry name" value="PAS"/>
    <property type="match status" value="2"/>
</dbReference>
<keyword evidence="6" id="KW-0418">Kinase</keyword>
<dbReference type="Pfam" id="PF00512">
    <property type="entry name" value="HisKA"/>
    <property type="match status" value="1"/>
</dbReference>
<dbReference type="Gene3D" id="1.10.287.130">
    <property type="match status" value="1"/>
</dbReference>
<dbReference type="Pfam" id="PF02518">
    <property type="entry name" value="HATPase_c"/>
    <property type="match status" value="1"/>
</dbReference>
<dbReference type="Proteomes" id="UP000070352">
    <property type="component" value="Unassembled WGS sequence"/>
</dbReference>
<dbReference type="InterPro" id="IPR013767">
    <property type="entry name" value="PAS_fold"/>
</dbReference>
<accession>A0A135L0X6</accession>
<evidence type="ECO:0000259" key="11">
    <source>
        <dbReference type="PROSITE" id="PS50112"/>
    </source>
</evidence>
<dbReference type="GO" id="GO:0005524">
    <property type="term" value="F:ATP binding"/>
    <property type="evidence" value="ECO:0007669"/>
    <property type="project" value="UniProtKB-KW"/>
</dbReference>
<keyword evidence="5" id="KW-0547">Nucleotide-binding</keyword>